<dbReference type="Gene3D" id="1.10.287.130">
    <property type="match status" value="1"/>
</dbReference>
<dbReference type="EMBL" id="CP090145">
    <property type="protein sequence ID" value="UOX34755.1"/>
    <property type="molecule type" value="Genomic_DNA"/>
</dbReference>
<dbReference type="RefSeq" id="WP_045970656.1">
    <property type="nucleotide sequence ID" value="NZ_CP090145.1"/>
</dbReference>
<dbReference type="PRINTS" id="PR00344">
    <property type="entry name" value="BCTRLSENSOR"/>
</dbReference>
<dbReference type="CDD" id="cd06225">
    <property type="entry name" value="HAMP"/>
    <property type="match status" value="1"/>
</dbReference>
<protein>
    <recommendedName>
        <fullName evidence="3">histidine kinase</fullName>
        <ecNumber evidence="3">2.7.13.3</ecNumber>
    </recommendedName>
</protein>
<dbReference type="SMART" id="SM00304">
    <property type="entry name" value="HAMP"/>
    <property type="match status" value="1"/>
</dbReference>
<comment type="catalytic activity">
    <reaction evidence="1">
        <text>ATP + protein L-histidine = ADP + protein N-phospho-L-histidine.</text>
        <dbReference type="EC" id="2.7.13.3"/>
    </reaction>
</comment>
<evidence type="ECO:0000256" key="12">
    <source>
        <dbReference type="ARBA" id="ARBA00023012"/>
    </source>
</evidence>
<evidence type="ECO:0000256" key="9">
    <source>
        <dbReference type="ARBA" id="ARBA00022777"/>
    </source>
</evidence>
<dbReference type="GO" id="GO:0016301">
    <property type="term" value="F:kinase activity"/>
    <property type="evidence" value="ECO:0007669"/>
    <property type="project" value="UniProtKB-KW"/>
</dbReference>
<dbReference type="Pfam" id="PF02518">
    <property type="entry name" value="HATPase_c"/>
    <property type="match status" value="1"/>
</dbReference>
<dbReference type="InterPro" id="IPR003594">
    <property type="entry name" value="HATPase_dom"/>
</dbReference>
<dbReference type="InterPro" id="IPR050398">
    <property type="entry name" value="HssS/ArlS-like"/>
</dbReference>
<sequence length="458" mass="52621">MKRQSKNILLLLIPFLIVIFLFSIFIYNSVSKYSEDYLFKLLEARAFKVAKEQLDKENDEITSAVYDLSTAEKLPHQKDFFIPIKENNDFINESKKIGIPISFFKTVVDKGNAKFVDKKFLYKGIRYESNAENFIVITAAENYFEMNQAQNLIQTLLFAIGAAFLLLLYISFYYSKNIFKPITIITEKVKEISSENLYLRLNDNNTNDELNELARTFNQMLDRIETSFETQNNFISNASHELRTPLTAIIGEADVTLSKPRNRDEYIESLKIISQEAEKLDNKTKALLFLAQTGFNGKVQKFEKMRIDELIWDVKENLETLNSKNKIFVNIELLPENPIKLKVNGNKQLLHLALSNIISNGCKYSNFNTVTISIGASDDFIYIVIKDTGIGIPMNEIKYIYDPFFRASNTKNYEGYGIGLPLSRNIIRMHKGKLIVNSIENEGTTVQITLPTWQSLGL</sequence>
<dbReference type="EC" id="2.7.13.3" evidence="3"/>
<keyword evidence="9 17" id="KW-0418">Kinase</keyword>
<evidence type="ECO:0000256" key="13">
    <source>
        <dbReference type="ARBA" id="ARBA00023136"/>
    </source>
</evidence>
<keyword evidence="13 14" id="KW-0472">Membrane</keyword>
<feature type="domain" description="HAMP" evidence="16">
    <location>
        <begin position="176"/>
        <end position="229"/>
    </location>
</feature>
<dbReference type="InterPro" id="IPR003661">
    <property type="entry name" value="HisK_dim/P_dom"/>
</dbReference>
<dbReference type="SUPFAM" id="SSF47384">
    <property type="entry name" value="Homodimeric domain of signal transducing histidine kinase"/>
    <property type="match status" value="1"/>
</dbReference>
<reference evidence="17" key="1">
    <citation type="submission" date="2021-12" db="EMBL/GenBank/DDBJ databases">
        <authorList>
            <person name="Cha I.-T."/>
            <person name="Lee K.-E."/>
            <person name="Park S.-J."/>
        </authorList>
    </citation>
    <scope>NUCLEOTIDE SEQUENCE</scope>
    <source>
        <strain evidence="17">YSM-43</strain>
    </source>
</reference>
<keyword evidence="7 14" id="KW-0812">Transmembrane</keyword>
<evidence type="ECO:0000256" key="6">
    <source>
        <dbReference type="ARBA" id="ARBA00022679"/>
    </source>
</evidence>
<evidence type="ECO:0000256" key="2">
    <source>
        <dbReference type="ARBA" id="ARBA00004651"/>
    </source>
</evidence>
<gene>
    <name evidence="17" type="ORF">LXD69_04425</name>
</gene>
<feature type="transmembrane region" description="Helical" evidence="14">
    <location>
        <begin position="152"/>
        <end position="174"/>
    </location>
</feature>
<dbReference type="PROSITE" id="PS50109">
    <property type="entry name" value="HIS_KIN"/>
    <property type="match status" value="1"/>
</dbReference>
<dbReference type="Pfam" id="PF00672">
    <property type="entry name" value="HAMP"/>
    <property type="match status" value="1"/>
</dbReference>
<keyword evidence="12" id="KW-0902">Two-component regulatory system</keyword>
<evidence type="ECO:0000256" key="4">
    <source>
        <dbReference type="ARBA" id="ARBA00022475"/>
    </source>
</evidence>
<dbReference type="PANTHER" id="PTHR45528">
    <property type="entry name" value="SENSOR HISTIDINE KINASE CPXA"/>
    <property type="match status" value="1"/>
</dbReference>
<evidence type="ECO:0000313" key="18">
    <source>
        <dbReference type="Proteomes" id="UP000830454"/>
    </source>
</evidence>
<dbReference type="Gene3D" id="3.30.565.10">
    <property type="entry name" value="Histidine kinase-like ATPase, C-terminal domain"/>
    <property type="match status" value="1"/>
</dbReference>
<comment type="subcellular location">
    <subcellularLocation>
        <location evidence="2">Cell membrane</location>
        <topology evidence="2">Multi-pass membrane protein</topology>
    </subcellularLocation>
</comment>
<dbReference type="SUPFAM" id="SSF55874">
    <property type="entry name" value="ATPase domain of HSP90 chaperone/DNA topoisomerase II/histidine kinase"/>
    <property type="match status" value="1"/>
</dbReference>
<organism evidence="17 18">
    <name type="scientific">Flavobacterium sediminilitoris</name>
    <dbReference type="NCBI Taxonomy" id="2024526"/>
    <lineage>
        <taxon>Bacteria</taxon>
        <taxon>Pseudomonadati</taxon>
        <taxon>Bacteroidota</taxon>
        <taxon>Flavobacteriia</taxon>
        <taxon>Flavobacteriales</taxon>
        <taxon>Flavobacteriaceae</taxon>
        <taxon>Flavobacterium</taxon>
    </lineage>
</organism>
<evidence type="ECO:0000256" key="14">
    <source>
        <dbReference type="SAM" id="Phobius"/>
    </source>
</evidence>
<keyword evidence="5" id="KW-0597">Phosphoprotein</keyword>
<evidence type="ECO:0000259" key="16">
    <source>
        <dbReference type="PROSITE" id="PS50885"/>
    </source>
</evidence>
<keyword evidence="4" id="KW-1003">Cell membrane</keyword>
<evidence type="ECO:0000313" key="17">
    <source>
        <dbReference type="EMBL" id="UOX34755.1"/>
    </source>
</evidence>
<feature type="domain" description="Histidine kinase" evidence="15">
    <location>
        <begin position="237"/>
        <end position="454"/>
    </location>
</feature>
<dbReference type="InterPro" id="IPR003660">
    <property type="entry name" value="HAMP_dom"/>
</dbReference>
<dbReference type="InterPro" id="IPR004358">
    <property type="entry name" value="Sig_transdc_His_kin-like_C"/>
</dbReference>
<keyword evidence="11 14" id="KW-1133">Transmembrane helix</keyword>
<proteinExistence type="predicted"/>
<dbReference type="CDD" id="cd00082">
    <property type="entry name" value="HisKA"/>
    <property type="match status" value="1"/>
</dbReference>
<dbReference type="PROSITE" id="PS50885">
    <property type="entry name" value="HAMP"/>
    <property type="match status" value="1"/>
</dbReference>
<evidence type="ECO:0000256" key="1">
    <source>
        <dbReference type="ARBA" id="ARBA00000085"/>
    </source>
</evidence>
<reference evidence="17" key="2">
    <citation type="submission" date="2022-04" db="EMBL/GenBank/DDBJ databases">
        <title>Complete Genome Sequence of Flavobacterium sediminilitoris YSM-43, Isolated from a Tidal Sediment.</title>
        <authorList>
            <person name="Lee P.A."/>
        </authorList>
    </citation>
    <scope>NUCLEOTIDE SEQUENCE</scope>
    <source>
        <strain evidence="17">YSM-43</strain>
    </source>
</reference>
<name>A0ABY4HPE8_9FLAO</name>
<evidence type="ECO:0000256" key="7">
    <source>
        <dbReference type="ARBA" id="ARBA00022692"/>
    </source>
</evidence>
<dbReference type="SMART" id="SM00388">
    <property type="entry name" value="HisKA"/>
    <property type="match status" value="1"/>
</dbReference>
<evidence type="ECO:0000256" key="11">
    <source>
        <dbReference type="ARBA" id="ARBA00022989"/>
    </source>
</evidence>
<evidence type="ECO:0000256" key="8">
    <source>
        <dbReference type="ARBA" id="ARBA00022741"/>
    </source>
</evidence>
<dbReference type="Pfam" id="PF00512">
    <property type="entry name" value="HisKA"/>
    <property type="match status" value="1"/>
</dbReference>
<dbReference type="Gene3D" id="6.10.340.10">
    <property type="match status" value="1"/>
</dbReference>
<dbReference type="InterPro" id="IPR005467">
    <property type="entry name" value="His_kinase_dom"/>
</dbReference>
<evidence type="ECO:0000256" key="5">
    <source>
        <dbReference type="ARBA" id="ARBA00022553"/>
    </source>
</evidence>
<feature type="transmembrane region" description="Helical" evidence="14">
    <location>
        <begin position="7"/>
        <end position="27"/>
    </location>
</feature>
<keyword evidence="8" id="KW-0547">Nucleotide-binding</keyword>
<evidence type="ECO:0000259" key="15">
    <source>
        <dbReference type="PROSITE" id="PS50109"/>
    </source>
</evidence>
<dbReference type="SMART" id="SM00387">
    <property type="entry name" value="HATPase_c"/>
    <property type="match status" value="1"/>
</dbReference>
<evidence type="ECO:0000256" key="3">
    <source>
        <dbReference type="ARBA" id="ARBA00012438"/>
    </source>
</evidence>
<dbReference type="InterPro" id="IPR036097">
    <property type="entry name" value="HisK_dim/P_sf"/>
</dbReference>
<evidence type="ECO:0000256" key="10">
    <source>
        <dbReference type="ARBA" id="ARBA00022840"/>
    </source>
</evidence>
<accession>A0ABY4HPE8</accession>
<dbReference type="PANTHER" id="PTHR45528:SF1">
    <property type="entry name" value="SENSOR HISTIDINE KINASE CPXA"/>
    <property type="match status" value="1"/>
</dbReference>
<keyword evidence="10" id="KW-0067">ATP-binding</keyword>
<dbReference type="Proteomes" id="UP000830454">
    <property type="component" value="Chromosome"/>
</dbReference>
<keyword evidence="6" id="KW-0808">Transferase</keyword>
<keyword evidence="18" id="KW-1185">Reference proteome</keyword>
<dbReference type="InterPro" id="IPR036890">
    <property type="entry name" value="HATPase_C_sf"/>
</dbReference>
<dbReference type="SUPFAM" id="SSF158472">
    <property type="entry name" value="HAMP domain-like"/>
    <property type="match status" value="1"/>
</dbReference>